<evidence type="ECO:0000313" key="6">
    <source>
        <dbReference type="Proteomes" id="UP000464402"/>
    </source>
</evidence>
<accession>A0A857EVC7</accession>
<feature type="domain" description="HTH deoR-type" evidence="4">
    <location>
        <begin position="11"/>
        <end position="66"/>
    </location>
</feature>
<dbReference type="KEGG" id="yca:F0T03_03135"/>
<dbReference type="InterPro" id="IPR018356">
    <property type="entry name" value="Tscrpt_reg_HTH_DeoR_CS"/>
</dbReference>
<dbReference type="Proteomes" id="UP000464402">
    <property type="component" value="Chromosome"/>
</dbReference>
<evidence type="ECO:0000256" key="1">
    <source>
        <dbReference type="ARBA" id="ARBA00023015"/>
    </source>
</evidence>
<gene>
    <name evidence="5" type="ORF">F0T03_03135</name>
</gene>
<evidence type="ECO:0000259" key="4">
    <source>
        <dbReference type="PROSITE" id="PS51000"/>
    </source>
</evidence>
<organism evidence="5 6">
    <name type="scientific">Yersinia canariae</name>
    <dbReference type="NCBI Taxonomy" id="2607663"/>
    <lineage>
        <taxon>Bacteria</taxon>
        <taxon>Pseudomonadati</taxon>
        <taxon>Pseudomonadota</taxon>
        <taxon>Gammaproteobacteria</taxon>
        <taxon>Enterobacterales</taxon>
        <taxon>Yersiniaceae</taxon>
        <taxon>Yersinia</taxon>
    </lineage>
</organism>
<keyword evidence="1" id="KW-0805">Transcription regulation</keyword>
<sequence length="232" mass="26721">MPQPERRYDRLAVRLSLIISRLLSGETLSVRKLAGEFGVSVRTLRRDFRERLMYLDLEYQNGYCRLLPDDNLIRQEKIVMNFARQSGVSTMLPGLNTRLVNTLLSSSVDAPCIIWGVKSQGEIFSDDILYNIIFSITQLRKIKLTTASHLCRIISPYRLVLFKGNWFLVGESFEEISVHRLSELTEVCVLNEKYTPNDEVSQIITNPQFMIALPHFSFIQNVILCFLRGSIN</sequence>
<evidence type="ECO:0000256" key="3">
    <source>
        <dbReference type="ARBA" id="ARBA00023163"/>
    </source>
</evidence>
<dbReference type="GO" id="GO:0003677">
    <property type="term" value="F:DNA binding"/>
    <property type="evidence" value="ECO:0007669"/>
    <property type="project" value="UniProtKB-KW"/>
</dbReference>
<dbReference type="Pfam" id="PF08220">
    <property type="entry name" value="HTH_DeoR"/>
    <property type="match status" value="1"/>
</dbReference>
<dbReference type="InterPro" id="IPR001034">
    <property type="entry name" value="DeoR_HTH"/>
</dbReference>
<dbReference type="RefSeq" id="WP_159677206.1">
    <property type="nucleotide sequence ID" value="NZ_CP043727.1"/>
</dbReference>
<evidence type="ECO:0000256" key="2">
    <source>
        <dbReference type="ARBA" id="ARBA00023125"/>
    </source>
</evidence>
<protein>
    <submittedName>
        <fullName evidence="5">WYL domain-containing protein</fullName>
    </submittedName>
</protein>
<dbReference type="GO" id="GO:0003700">
    <property type="term" value="F:DNA-binding transcription factor activity"/>
    <property type="evidence" value="ECO:0007669"/>
    <property type="project" value="InterPro"/>
</dbReference>
<dbReference type="AlphaFoldDB" id="A0A857EVC7"/>
<dbReference type="PROSITE" id="PS51000">
    <property type="entry name" value="HTH_DEOR_2"/>
    <property type="match status" value="1"/>
</dbReference>
<keyword evidence="6" id="KW-1185">Reference proteome</keyword>
<proteinExistence type="predicted"/>
<dbReference type="PROSITE" id="PS00894">
    <property type="entry name" value="HTH_DEOR_1"/>
    <property type="match status" value="1"/>
</dbReference>
<reference evidence="6" key="1">
    <citation type="submission" date="2019-09" db="EMBL/GenBank/DDBJ databases">
        <title>Yersinia canariae sp. nov., isolated from a human yersiniosis case.</title>
        <authorList>
            <person name="Nguyen S.V."/>
            <person name="Greig D."/>
            <person name="Hurley D."/>
            <person name="Cao Y."/>
            <person name="McCabe E."/>
            <person name="Mitchell M."/>
            <person name="Jenkins C."/>
            <person name="Fanning S."/>
        </authorList>
    </citation>
    <scope>NUCLEOTIDE SEQUENCE [LARGE SCALE GENOMIC DNA]</scope>
    <source>
        <strain evidence="6">NCTC 14382</strain>
    </source>
</reference>
<dbReference type="EMBL" id="CP043727">
    <property type="protein sequence ID" value="QHB31278.1"/>
    <property type="molecule type" value="Genomic_DNA"/>
</dbReference>
<keyword evidence="2" id="KW-0238">DNA-binding</keyword>
<keyword evidence="3" id="KW-0804">Transcription</keyword>
<evidence type="ECO:0000313" key="5">
    <source>
        <dbReference type="EMBL" id="QHB31278.1"/>
    </source>
</evidence>
<name>A0A857EVC7_9GAMM</name>
<dbReference type="PROSITE" id="PS52050">
    <property type="entry name" value="WYL"/>
    <property type="match status" value="1"/>
</dbReference>